<evidence type="ECO:0000256" key="9">
    <source>
        <dbReference type="ARBA" id="ARBA00035241"/>
    </source>
</evidence>
<keyword evidence="7 11" id="KW-0689">Ribosomal protein</keyword>
<dbReference type="NCBIfam" id="TIGR01169">
    <property type="entry name" value="rplA_bact"/>
    <property type="match status" value="1"/>
</dbReference>
<comment type="caution">
    <text evidence="12">The sequence shown here is derived from an EMBL/GenBank/DDBJ whole genome shotgun (WGS) entry which is preliminary data.</text>
</comment>
<keyword evidence="3 11" id="KW-0820">tRNA-binding</keyword>
<dbReference type="AlphaFoldDB" id="A0A2P5SYB2"/>
<protein>
    <recommendedName>
        <fullName evidence="9 11">Large ribosomal subunit protein uL1</fullName>
    </recommendedName>
</protein>
<evidence type="ECO:0000313" key="13">
    <source>
        <dbReference type="Proteomes" id="UP000296034"/>
    </source>
</evidence>
<dbReference type="GO" id="GO:0003735">
    <property type="term" value="F:structural constituent of ribosome"/>
    <property type="evidence" value="ECO:0007669"/>
    <property type="project" value="InterPro"/>
</dbReference>
<keyword evidence="5 11" id="KW-0810">Translation regulation</keyword>
<dbReference type="Proteomes" id="UP000296034">
    <property type="component" value="Unassembled WGS sequence"/>
</dbReference>
<evidence type="ECO:0000256" key="1">
    <source>
        <dbReference type="ARBA" id="ARBA00010531"/>
    </source>
</evidence>
<evidence type="ECO:0000256" key="11">
    <source>
        <dbReference type="HAMAP-Rule" id="MF_01318"/>
    </source>
</evidence>
<dbReference type="GO" id="GO:0000049">
    <property type="term" value="F:tRNA binding"/>
    <property type="evidence" value="ECO:0007669"/>
    <property type="project" value="UniProtKB-KW"/>
</dbReference>
<sequence>MIKTTKRMHVVRNQLDLNKKYDCIEAITILKKFAAVNFIESIDVAINLGVDAKKPEQNVRGSTNLPNSTGRSLRIAVFAEGLKAEEAKKEGAVLVGMQDLADTIKQGNINFDVVIADSDSMHIVSKLGQILGSRGLMPNPKMGTVTTNIVEAVRNAKLGQIRFRNDKNGIIHASLGKVNLEIKKLKENLEHLIIALKKIKPVQAKGNYIKKISISTTMGIGINIDLASLNI</sequence>
<dbReference type="Gene3D" id="3.30.190.20">
    <property type="match status" value="1"/>
</dbReference>
<reference evidence="12 13" key="1">
    <citation type="journal article" date="2018" name="Genome Biol. Evol.">
        <title>Cladogenesis and Genomic Streamlining in Extracellular Endosymbionts of Tropical Stink Bugs.</title>
        <authorList>
            <person name="Otero-Bravo A."/>
            <person name="Goffredi S."/>
            <person name="Sabree Z.L."/>
        </authorList>
    </citation>
    <scope>NUCLEOTIDE SEQUENCE [LARGE SCALE GENOMIC DNA]</scope>
    <source>
        <strain evidence="12 13">SoET</strain>
    </source>
</reference>
<dbReference type="RefSeq" id="WP_136131324.1">
    <property type="nucleotide sequence ID" value="NZ_PDKS01000001.1"/>
</dbReference>
<dbReference type="FunFam" id="3.40.50.790:FF:000001">
    <property type="entry name" value="50S ribosomal protein L1"/>
    <property type="match status" value="1"/>
</dbReference>
<evidence type="ECO:0000256" key="5">
    <source>
        <dbReference type="ARBA" id="ARBA00022845"/>
    </source>
</evidence>
<organism evidence="12 13">
    <name type="scientific">Candidatus Pantoea edessiphila</name>
    <dbReference type="NCBI Taxonomy" id="2044610"/>
    <lineage>
        <taxon>Bacteria</taxon>
        <taxon>Pseudomonadati</taxon>
        <taxon>Pseudomonadota</taxon>
        <taxon>Gammaproteobacteria</taxon>
        <taxon>Enterobacterales</taxon>
        <taxon>Erwiniaceae</taxon>
        <taxon>Pantoea</taxon>
    </lineage>
</organism>
<dbReference type="GO" id="GO:0019843">
    <property type="term" value="F:rRNA binding"/>
    <property type="evidence" value="ECO:0007669"/>
    <property type="project" value="UniProtKB-UniRule"/>
</dbReference>
<dbReference type="InterPro" id="IPR002143">
    <property type="entry name" value="Ribosomal_uL1"/>
</dbReference>
<dbReference type="InterPro" id="IPR028364">
    <property type="entry name" value="Ribosomal_uL1/biogenesis"/>
</dbReference>
<evidence type="ECO:0000256" key="8">
    <source>
        <dbReference type="ARBA" id="ARBA00023274"/>
    </source>
</evidence>
<evidence type="ECO:0000256" key="2">
    <source>
        <dbReference type="ARBA" id="ARBA00022491"/>
    </source>
</evidence>
<comment type="subunit">
    <text evidence="11">Part of the 50S ribosomal subunit.</text>
</comment>
<comment type="function">
    <text evidence="11">Binds directly to 23S rRNA. The L1 stalk is quite mobile in the ribosome, and is involved in E site tRNA release.</text>
</comment>
<dbReference type="GO" id="GO:0006412">
    <property type="term" value="P:translation"/>
    <property type="evidence" value="ECO:0007669"/>
    <property type="project" value="UniProtKB-UniRule"/>
</dbReference>
<accession>A0A2P5SYB2</accession>
<keyword evidence="4 11" id="KW-0699">rRNA-binding</keyword>
<comment type="similarity">
    <text evidence="1 11">Belongs to the universal ribosomal protein uL1 family.</text>
</comment>
<evidence type="ECO:0000256" key="3">
    <source>
        <dbReference type="ARBA" id="ARBA00022555"/>
    </source>
</evidence>
<dbReference type="PIRSF" id="PIRSF002155">
    <property type="entry name" value="Ribosomal_L1"/>
    <property type="match status" value="1"/>
</dbReference>
<dbReference type="InterPro" id="IPR016095">
    <property type="entry name" value="Ribosomal_uL1_3-a/b-sand"/>
</dbReference>
<comment type="function">
    <text evidence="10 11">Protein L1 is also a translational repressor protein, it controls the translation of the L11 operon by binding to its mRNA.</text>
</comment>
<dbReference type="GO" id="GO:0006417">
    <property type="term" value="P:regulation of translation"/>
    <property type="evidence" value="ECO:0007669"/>
    <property type="project" value="UniProtKB-KW"/>
</dbReference>
<evidence type="ECO:0000256" key="10">
    <source>
        <dbReference type="ARBA" id="ARBA00059110"/>
    </source>
</evidence>
<dbReference type="EMBL" id="PDKS01000001">
    <property type="protein sequence ID" value="PPI87329.1"/>
    <property type="molecule type" value="Genomic_DNA"/>
</dbReference>
<evidence type="ECO:0000313" key="12">
    <source>
        <dbReference type="EMBL" id="PPI87329.1"/>
    </source>
</evidence>
<dbReference type="InterPro" id="IPR023674">
    <property type="entry name" value="Ribosomal_uL1-like"/>
</dbReference>
<evidence type="ECO:0000256" key="4">
    <source>
        <dbReference type="ARBA" id="ARBA00022730"/>
    </source>
</evidence>
<evidence type="ECO:0000256" key="6">
    <source>
        <dbReference type="ARBA" id="ARBA00022884"/>
    </source>
</evidence>
<dbReference type="InterPro" id="IPR005878">
    <property type="entry name" value="Ribosom_uL1_bac-type"/>
</dbReference>
<dbReference type="OrthoDB" id="9803740at2"/>
<dbReference type="CDD" id="cd00403">
    <property type="entry name" value="Ribosomal_L1"/>
    <property type="match status" value="1"/>
</dbReference>
<proteinExistence type="inferred from homology"/>
<dbReference type="Gene3D" id="3.40.50.790">
    <property type="match status" value="1"/>
</dbReference>
<keyword evidence="6 11" id="KW-0694">RNA-binding</keyword>
<dbReference type="SUPFAM" id="SSF56808">
    <property type="entry name" value="Ribosomal protein L1"/>
    <property type="match status" value="1"/>
</dbReference>
<keyword evidence="8 11" id="KW-0687">Ribonucleoprotein</keyword>
<gene>
    <name evidence="11" type="primary">rplA</name>
    <name evidence="12" type="ORF">CRV11_00060</name>
</gene>
<dbReference type="Pfam" id="PF00687">
    <property type="entry name" value="Ribosomal_L1"/>
    <property type="match status" value="1"/>
</dbReference>
<name>A0A2P5SYB2_9GAMM</name>
<dbReference type="HAMAP" id="MF_01318_B">
    <property type="entry name" value="Ribosomal_uL1_B"/>
    <property type="match status" value="1"/>
</dbReference>
<keyword evidence="2 11" id="KW-0678">Repressor</keyword>
<dbReference type="PANTHER" id="PTHR36427">
    <property type="entry name" value="54S RIBOSOMAL PROTEIN L1, MITOCHONDRIAL"/>
    <property type="match status" value="1"/>
</dbReference>
<evidence type="ECO:0000256" key="7">
    <source>
        <dbReference type="ARBA" id="ARBA00022980"/>
    </source>
</evidence>
<dbReference type="PANTHER" id="PTHR36427:SF3">
    <property type="entry name" value="LARGE RIBOSOMAL SUBUNIT PROTEIN UL1M"/>
    <property type="match status" value="1"/>
</dbReference>
<dbReference type="GO" id="GO:0022625">
    <property type="term" value="C:cytosolic large ribosomal subunit"/>
    <property type="evidence" value="ECO:0007669"/>
    <property type="project" value="TreeGrafter"/>
</dbReference>